<reference evidence="6 7" key="1">
    <citation type="journal article" date="2024" name="Proc. Natl. Acad. Sci. U.S.A.">
        <title>The genetic regulatory architecture and epigenomic basis for age-related changes in rattlesnake venom.</title>
        <authorList>
            <person name="Hogan M.P."/>
            <person name="Holding M.L."/>
            <person name="Nystrom G.S."/>
            <person name="Colston T.J."/>
            <person name="Bartlett D.A."/>
            <person name="Mason A.J."/>
            <person name="Ellsworth S.A."/>
            <person name="Rautsaw R.M."/>
            <person name="Lawrence K.C."/>
            <person name="Strickland J.L."/>
            <person name="He B."/>
            <person name="Fraser P."/>
            <person name="Margres M.J."/>
            <person name="Gilbert D.M."/>
            <person name="Gibbs H.L."/>
            <person name="Parkinson C.L."/>
            <person name="Rokyta D.R."/>
        </authorList>
    </citation>
    <scope>NUCLEOTIDE SEQUENCE [LARGE SCALE GENOMIC DNA]</scope>
    <source>
        <strain evidence="6">DRR0105</strain>
    </source>
</reference>
<dbReference type="CDD" id="cd00033">
    <property type="entry name" value="CCP"/>
    <property type="match status" value="1"/>
</dbReference>
<comment type="caution">
    <text evidence="6">The sequence shown here is derived from an EMBL/GenBank/DDBJ whole genome shotgun (WGS) entry which is preliminary data.</text>
</comment>
<evidence type="ECO:0000313" key="6">
    <source>
        <dbReference type="EMBL" id="KAK9400246.1"/>
    </source>
</evidence>
<sequence length="310" mass="33200">MPFGVSSLKCVCYPGKCGVPKAVANARIVYENSHGNKLRYACLENFKRKAGTSSLIVCEQDAITRKYRWSPPQLVCIYLAVEDTTESHTTRETARPTQIQCTNPGRVPAHLYGSQTTSPVLETSSFAPPPRGTAKPSSDSLGSTVTATSGDGWMTTGTVSKSVTPSPTRTPFSPDENINTQWTPQQTTSAPSEGPLGNTTDPTDTGIWQSIAGSHYFKIGIPFFAVILSAGFVYYCYCARSRAANLVRALNLLSSRSAPWRQARVPSVEVIPMDPLGSEEGRSASAGEAPDPGPANEEDPMLTGLPPPVE</sequence>
<organism evidence="6 7">
    <name type="scientific">Crotalus adamanteus</name>
    <name type="common">Eastern diamondback rattlesnake</name>
    <dbReference type="NCBI Taxonomy" id="8729"/>
    <lineage>
        <taxon>Eukaryota</taxon>
        <taxon>Metazoa</taxon>
        <taxon>Chordata</taxon>
        <taxon>Craniata</taxon>
        <taxon>Vertebrata</taxon>
        <taxon>Euteleostomi</taxon>
        <taxon>Lepidosauria</taxon>
        <taxon>Squamata</taxon>
        <taxon>Bifurcata</taxon>
        <taxon>Unidentata</taxon>
        <taxon>Episquamata</taxon>
        <taxon>Toxicofera</taxon>
        <taxon>Serpentes</taxon>
        <taxon>Colubroidea</taxon>
        <taxon>Viperidae</taxon>
        <taxon>Crotalinae</taxon>
        <taxon>Crotalus</taxon>
    </lineage>
</organism>
<keyword evidence="1" id="KW-1015">Disulfide bond</keyword>
<protein>
    <submittedName>
        <fullName evidence="6">Interleukin-15 receptor subunit alpha</fullName>
    </submittedName>
</protein>
<name>A0AAW1BDB3_CROAD</name>
<dbReference type="EMBL" id="JAOTOJ010000006">
    <property type="protein sequence ID" value="KAK9400246.1"/>
    <property type="molecule type" value="Genomic_DNA"/>
</dbReference>
<evidence type="ECO:0000313" key="7">
    <source>
        <dbReference type="Proteomes" id="UP001474421"/>
    </source>
</evidence>
<feature type="domain" description="Sushi" evidence="5">
    <location>
        <begin position="15"/>
        <end position="78"/>
    </location>
</feature>
<dbReference type="AlphaFoldDB" id="A0AAW1BDB3"/>
<keyword evidence="4" id="KW-0812">Transmembrane</keyword>
<dbReference type="SMART" id="SM00032">
    <property type="entry name" value="CCP"/>
    <property type="match status" value="1"/>
</dbReference>
<evidence type="ECO:0000256" key="4">
    <source>
        <dbReference type="SAM" id="Phobius"/>
    </source>
</evidence>
<evidence type="ECO:0000256" key="2">
    <source>
        <dbReference type="PROSITE-ProRule" id="PRU00302"/>
    </source>
</evidence>
<dbReference type="InterPro" id="IPR000436">
    <property type="entry name" value="Sushi_SCR_CCP_dom"/>
</dbReference>
<keyword evidence="4" id="KW-0472">Membrane</keyword>
<dbReference type="PANTHER" id="PTHR15060:SF0">
    <property type="entry name" value="INTERLEUKIN-15 RECEPTOR SUBUNIT ALPHA"/>
    <property type="match status" value="1"/>
</dbReference>
<dbReference type="PROSITE" id="PS50923">
    <property type="entry name" value="SUSHI"/>
    <property type="match status" value="1"/>
</dbReference>
<accession>A0AAW1BDB3</accession>
<feature type="region of interest" description="Disordered" evidence="3">
    <location>
        <begin position="119"/>
        <end position="204"/>
    </location>
</feature>
<evidence type="ECO:0000256" key="3">
    <source>
        <dbReference type="SAM" id="MobiDB-lite"/>
    </source>
</evidence>
<proteinExistence type="predicted"/>
<dbReference type="Gene3D" id="2.20.28.230">
    <property type="match status" value="1"/>
</dbReference>
<dbReference type="PANTHER" id="PTHR15060">
    <property type="entry name" value="INTERLEUKIN-15 RECEPTOR SUBUNIT ALPHA"/>
    <property type="match status" value="1"/>
</dbReference>
<feature type="compositionally biased region" description="Polar residues" evidence="3">
    <location>
        <begin position="135"/>
        <end position="204"/>
    </location>
</feature>
<dbReference type="InterPro" id="IPR042372">
    <property type="entry name" value="IL15RA"/>
</dbReference>
<comment type="caution">
    <text evidence="2">Lacks conserved residue(s) required for the propagation of feature annotation.</text>
</comment>
<feature type="transmembrane region" description="Helical" evidence="4">
    <location>
        <begin position="219"/>
        <end position="238"/>
    </location>
</feature>
<dbReference type="GO" id="GO:0042010">
    <property type="term" value="F:interleukin-15 receptor activity"/>
    <property type="evidence" value="ECO:0007669"/>
    <property type="project" value="InterPro"/>
</dbReference>
<keyword evidence="6" id="KW-0675">Receptor</keyword>
<feature type="region of interest" description="Disordered" evidence="3">
    <location>
        <begin position="271"/>
        <end position="310"/>
    </location>
</feature>
<dbReference type="InterPro" id="IPR035976">
    <property type="entry name" value="Sushi/SCR/CCP_sf"/>
</dbReference>
<dbReference type="SUPFAM" id="SSF57535">
    <property type="entry name" value="Complement control module/SCR domain"/>
    <property type="match status" value="1"/>
</dbReference>
<evidence type="ECO:0000259" key="5">
    <source>
        <dbReference type="PROSITE" id="PS50923"/>
    </source>
</evidence>
<dbReference type="Proteomes" id="UP001474421">
    <property type="component" value="Unassembled WGS sequence"/>
</dbReference>
<evidence type="ECO:0000256" key="1">
    <source>
        <dbReference type="ARBA" id="ARBA00023157"/>
    </source>
</evidence>
<keyword evidence="7" id="KW-1185">Reference proteome</keyword>
<keyword evidence="4" id="KW-1133">Transmembrane helix</keyword>
<gene>
    <name evidence="6" type="ORF">NXF25_013265</name>
</gene>
<keyword evidence="2" id="KW-0768">Sushi</keyword>